<protein>
    <submittedName>
        <fullName evidence="5">Thiol:disulfide interchange protein DsbA/DsbL</fullName>
    </submittedName>
</protein>
<accession>A0ABT7Y5F2</accession>
<dbReference type="InterPro" id="IPR023205">
    <property type="entry name" value="DsbA/DsbL"/>
</dbReference>
<dbReference type="PROSITE" id="PS00194">
    <property type="entry name" value="THIOREDOXIN_1"/>
    <property type="match status" value="1"/>
</dbReference>
<gene>
    <name evidence="5" type="ORF">QWJ08_17950</name>
</gene>
<dbReference type="PROSITE" id="PS51257">
    <property type="entry name" value="PROKAR_LIPOPROTEIN"/>
    <property type="match status" value="1"/>
</dbReference>
<proteinExistence type="predicted"/>
<evidence type="ECO:0000259" key="4">
    <source>
        <dbReference type="Pfam" id="PF13462"/>
    </source>
</evidence>
<dbReference type="Gene3D" id="3.40.30.10">
    <property type="entry name" value="Glutaredoxin"/>
    <property type="match status" value="1"/>
</dbReference>
<evidence type="ECO:0000313" key="6">
    <source>
        <dbReference type="Proteomes" id="UP001169719"/>
    </source>
</evidence>
<evidence type="ECO:0000256" key="3">
    <source>
        <dbReference type="SAM" id="SignalP"/>
    </source>
</evidence>
<organism evidence="5 6">
    <name type="scientific">Vibrio agarivorans</name>
    <dbReference type="NCBI Taxonomy" id="153622"/>
    <lineage>
        <taxon>Bacteria</taxon>
        <taxon>Pseudomonadati</taxon>
        <taxon>Pseudomonadota</taxon>
        <taxon>Gammaproteobacteria</taxon>
        <taxon>Vibrionales</taxon>
        <taxon>Vibrionaceae</taxon>
        <taxon>Vibrio</taxon>
    </lineage>
</organism>
<dbReference type="InterPro" id="IPR050824">
    <property type="entry name" value="Thiol_disulfide_DsbA"/>
</dbReference>
<dbReference type="Pfam" id="PF13462">
    <property type="entry name" value="Thioredoxin_4"/>
    <property type="match status" value="1"/>
</dbReference>
<evidence type="ECO:0000313" key="5">
    <source>
        <dbReference type="EMBL" id="MDN2483228.1"/>
    </source>
</evidence>
<dbReference type="EMBL" id="JAUEOZ010000002">
    <property type="protein sequence ID" value="MDN2483228.1"/>
    <property type="molecule type" value="Genomic_DNA"/>
</dbReference>
<dbReference type="InterPro" id="IPR017937">
    <property type="entry name" value="Thioredoxin_CS"/>
</dbReference>
<dbReference type="PANTHER" id="PTHR35891:SF3">
    <property type="entry name" value="THIOL:DISULFIDE INTERCHANGE PROTEIN DSBL"/>
    <property type="match status" value="1"/>
</dbReference>
<evidence type="ECO:0000256" key="2">
    <source>
        <dbReference type="ARBA" id="ARBA00023284"/>
    </source>
</evidence>
<keyword evidence="2" id="KW-0676">Redox-active center</keyword>
<dbReference type="PANTHER" id="PTHR35891">
    <property type="entry name" value="THIOL:DISULFIDE INTERCHANGE PROTEIN DSBA"/>
    <property type="match status" value="1"/>
</dbReference>
<name>A0ABT7Y5F2_9VIBR</name>
<dbReference type="RefSeq" id="WP_289963285.1">
    <property type="nucleotide sequence ID" value="NZ_JAUEOZ010000002.1"/>
</dbReference>
<keyword evidence="6" id="KW-1185">Reference proteome</keyword>
<evidence type="ECO:0000256" key="1">
    <source>
        <dbReference type="ARBA" id="ARBA00022729"/>
    </source>
</evidence>
<feature type="domain" description="Thioredoxin-like fold" evidence="4">
    <location>
        <begin position="49"/>
        <end position="197"/>
    </location>
</feature>
<dbReference type="SUPFAM" id="SSF52833">
    <property type="entry name" value="Thioredoxin-like"/>
    <property type="match status" value="1"/>
</dbReference>
<dbReference type="CDD" id="cd03019">
    <property type="entry name" value="DsbA_DsbA"/>
    <property type="match status" value="1"/>
</dbReference>
<dbReference type="InterPro" id="IPR036249">
    <property type="entry name" value="Thioredoxin-like_sf"/>
</dbReference>
<feature type="chain" id="PRO_5045723117" evidence="3">
    <location>
        <begin position="21"/>
        <end position="209"/>
    </location>
</feature>
<comment type="caution">
    <text evidence="5">The sequence shown here is derived from an EMBL/GenBank/DDBJ whole genome shotgun (WGS) entry which is preliminary data.</text>
</comment>
<feature type="signal peptide" evidence="3">
    <location>
        <begin position="1"/>
        <end position="20"/>
    </location>
</feature>
<dbReference type="InterPro" id="IPR012336">
    <property type="entry name" value="Thioredoxin-like_fold"/>
</dbReference>
<keyword evidence="1 3" id="KW-0732">Signal</keyword>
<reference evidence="5" key="1">
    <citation type="submission" date="2024-05" db="EMBL/GenBank/DDBJ databases">
        <title>Genome Sequences of Four Agar- Degrading Marine Bacteria.</title>
        <authorList>
            <person name="Phillips E.K."/>
            <person name="Shaffer J.C."/>
            <person name="Henson M.W."/>
            <person name="Temperton B."/>
            <person name="Thrash C.J."/>
            <person name="Martin M.O."/>
        </authorList>
    </citation>
    <scope>NUCLEOTIDE SEQUENCE</scope>
    <source>
        <strain evidence="5">EKP203</strain>
    </source>
</reference>
<dbReference type="Proteomes" id="UP001169719">
    <property type="component" value="Unassembled WGS sequence"/>
</dbReference>
<sequence>MTLKTIKLSLITLLSSVLVLTGCSEEVSTPTAGKEYQELAEPLEGLAPVTEIFSLTCGHCRSIEQFIPELEQATEQSIAKVHVTFNESAQIAAMIYYTAVMQSDEPLSHETMDSLFAAVQMMGQVSQEEQKAAIEAVFTDNSWSSPYQIDDQQQSEMLELFQEADDISIKGRINSVPTFIVNGQYQVNVSAHEDIQSIANTINYLLNKE</sequence>